<feature type="region of interest" description="Disordered" evidence="1">
    <location>
        <begin position="1"/>
        <end position="24"/>
    </location>
</feature>
<keyword evidence="2" id="KW-1133">Transmembrane helix</keyword>
<dbReference type="RefSeq" id="WP_050048503.1">
    <property type="nucleotide sequence ID" value="NZ_CP008874.1"/>
</dbReference>
<reference evidence="4 5" key="3">
    <citation type="journal article" date="2016" name="Stand. Genomic Sci.">
        <title>Complete genome sequence of 'Halanaeroarchaeum sulfurireducens' M27-SA2, a sulfur-reducing and acetate-oxidizing haloarchaeon from the deep-sea hypersaline anoxic lake Medee.</title>
        <authorList>
            <person name="Messina E."/>
            <person name="Sorokin D.Y."/>
            <person name="Kublanov I.V."/>
            <person name="Toshchakov S."/>
            <person name="Lopatina A."/>
            <person name="Arcadi E."/>
            <person name="Smedile F."/>
            <person name="La Spada G."/>
            <person name="La Cono V."/>
            <person name="Yakimov M.M."/>
        </authorList>
    </citation>
    <scope>NUCLEOTIDE SEQUENCE [LARGE SCALE GENOMIC DNA]</scope>
    <source>
        <strain evidence="4 5">M27-SA2</strain>
    </source>
</reference>
<feature type="transmembrane region" description="Helical" evidence="2">
    <location>
        <begin position="160"/>
        <end position="179"/>
    </location>
</feature>
<dbReference type="EMBL" id="CP011564">
    <property type="protein sequence ID" value="ALG82180.1"/>
    <property type="molecule type" value="Genomic_DNA"/>
</dbReference>
<evidence type="ECO:0000256" key="2">
    <source>
        <dbReference type="SAM" id="Phobius"/>
    </source>
</evidence>
<reference evidence="3 6" key="1">
    <citation type="journal article" date="2015" name="ISME J.">
        <title>Elemental sulfur and acetate can support life of a novel strictly anaerobic haloarchaeon.</title>
        <authorList>
            <person name="Sorokin D.Y."/>
            <person name="Kublanov I.V."/>
            <person name="Gavrilov S.N."/>
            <person name="Rojo D."/>
            <person name="Roman P."/>
            <person name="Golyshin P.N."/>
            <person name="Slepak V.Z."/>
            <person name="Smedile F."/>
            <person name="Ferrer M."/>
            <person name="Messina E."/>
            <person name="La Cono V."/>
            <person name="Yakimov M.M."/>
        </authorList>
    </citation>
    <scope>NUCLEOTIDE SEQUENCE [LARGE SCALE GENOMIC DNA]</scope>
    <source>
        <strain evidence="3 6">HSR2</strain>
    </source>
</reference>
<keyword evidence="6" id="KW-1185">Reference proteome</keyword>
<dbReference type="EMBL" id="CP008874">
    <property type="protein sequence ID" value="AKH97785.1"/>
    <property type="molecule type" value="Genomic_DNA"/>
</dbReference>
<dbReference type="InterPro" id="IPR055946">
    <property type="entry name" value="DUF7524"/>
</dbReference>
<dbReference type="AlphaFoldDB" id="A0A0F7PC71"/>
<evidence type="ECO:0000313" key="3">
    <source>
        <dbReference type="EMBL" id="AKH97785.1"/>
    </source>
</evidence>
<dbReference type="HOGENOM" id="CLU_092684_1_0_2"/>
<evidence type="ECO:0000313" key="5">
    <source>
        <dbReference type="Proteomes" id="UP000060390"/>
    </source>
</evidence>
<evidence type="ECO:0000313" key="4">
    <source>
        <dbReference type="EMBL" id="ALG82180.1"/>
    </source>
</evidence>
<sequence>MAQTLRVHVNRDEPRSVEPEAPSIDVDGPFDLVLDNHGPSTHVHVHVDDTLATATDIAETNWYVEAGETETIPVAVESIYEVAGRLELSTGYGAEREVVEVTVAAGSGGVEVDDELGTIQPDTDPEPTDIDTYVVGGTFVAIGLVAAVALAFLVEDVAAVLTGLLVIVGAVGASLYLLVSS</sequence>
<dbReference type="KEGG" id="hsf:HLASA_1287"/>
<gene>
    <name evidence="4" type="ORF">HLASA_1287</name>
    <name evidence="3" type="ORF">HLASF_1299</name>
</gene>
<keyword evidence="2" id="KW-0812">Transmembrane</keyword>
<name>A0A0F7PC71_9EURY</name>
<protein>
    <submittedName>
        <fullName evidence="3">Uncharacterized protein</fullName>
    </submittedName>
</protein>
<dbReference type="Pfam" id="PF24368">
    <property type="entry name" value="DUF7524"/>
    <property type="match status" value="1"/>
</dbReference>
<feature type="compositionally biased region" description="Basic and acidic residues" evidence="1">
    <location>
        <begin position="9"/>
        <end position="18"/>
    </location>
</feature>
<dbReference type="Proteomes" id="UP000069906">
    <property type="component" value="Chromosome"/>
</dbReference>
<evidence type="ECO:0000256" key="1">
    <source>
        <dbReference type="SAM" id="MobiDB-lite"/>
    </source>
</evidence>
<organism evidence="3 6">
    <name type="scientific">Halanaeroarchaeum sulfurireducens</name>
    <dbReference type="NCBI Taxonomy" id="1604004"/>
    <lineage>
        <taxon>Archaea</taxon>
        <taxon>Methanobacteriati</taxon>
        <taxon>Methanobacteriota</taxon>
        <taxon>Stenosarchaea group</taxon>
        <taxon>Halobacteria</taxon>
        <taxon>Halobacteriales</taxon>
        <taxon>Halobacteriaceae</taxon>
        <taxon>Halanaeroarchaeum</taxon>
    </lineage>
</organism>
<dbReference type="Proteomes" id="UP000060390">
    <property type="component" value="Chromosome"/>
</dbReference>
<dbReference type="OrthoDB" id="282430at2157"/>
<keyword evidence="2" id="KW-0472">Membrane</keyword>
<dbReference type="GeneID" id="26010633"/>
<dbReference type="STRING" id="1604004.HLASA_1287"/>
<reference evidence="5" key="2">
    <citation type="submission" date="2015-05" db="EMBL/GenBank/DDBJ databases">
        <title>Complete genome sequence of Halanaeroarchaeum sulfurireducens type strain M27-SA2, a sulfate-reducer haloarchaeon from marine anoxic lake Medee.</title>
        <authorList>
            <person name="Messina E."/>
            <person name="Kublanov I.V."/>
            <person name="Toshchakov S."/>
            <person name="Arcadi E."/>
            <person name="La Spada G."/>
            <person name="La Cono V."/>
            <person name="Yakimov M.M."/>
        </authorList>
    </citation>
    <scope>NUCLEOTIDE SEQUENCE [LARGE SCALE GENOMIC DNA]</scope>
    <source>
        <strain evidence="5">M27-SA2</strain>
    </source>
</reference>
<evidence type="ECO:0000313" key="6">
    <source>
        <dbReference type="Proteomes" id="UP000069906"/>
    </source>
</evidence>
<feature type="transmembrane region" description="Helical" evidence="2">
    <location>
        <begin position="133"/>
        <end position="154"/>
    </location>
</feature>
<proteinExistence type="predicted"/>
<dbReference type="KEGG" id="hsu:HLASF_1299"/>
<accession>A0A0F7PC71</accession>